<gene>
    <name evidence="1" type="ORF">KC573_01765</name>
</gene>
<reference evidence="1" key="2">
    <citation type="journal article" date="2021" name="Microbiome">
        <title>Successional dynamics and alternative stable states in a saline activated sludge microbial community over 9 years.</title>
        <authorList>
            <person name="Wang Y."/>
            <person name="Ye J."/>
            <person name="Ju F."/>
            <person name="Liu L."/>
            <person name="Boyd J.A."/>
            <person name="Deng Y."/>
            <person name="Parks D.H."/>
            <person name="Jiang X."/>
            <person name="Yin X."/>
            <person name="Woodcroft B.J."/>
            <person name="Tyson G.W."/>
            <person name="Hugenholtz P."/>
            <person name="Polz M.F."/>
            <person name="Zhang T."/>
        </authorList>
    </citation>
    <scope>NUCLEOTIDE SEQUENCE</scope>
    <source>
        <strain evidence="1">HKST-UBA02</strain>
    </source>
</reference>
<comment type="caution">
    <text evidence="1">The sequence shown here is derived from an EMBL/GenBank/DDBJ whole genome shotgun (WGS) entry which is preliminary data.</text>
</comment>
<reference evidence="1" key="1">
    <citation type="submission" date="2020-04" db="EMBL/GenBank/DDBJ databases">
        <authorList>
            <person name="Zhang T."/>
        </authorList>
    </citation>
    <scope>NUCLEOTIDE SEQUENCE</scope>
    <source>
        <strain evidence="1">HKST-UBA02</strain>
    </source>
</reference>
<name>A0A955LVU1_UNCKA</name>
<organism evidence="1 2">
    <name type="scientific">candidate division WWE3 bacterium</name>
    <dbReference type="NCBI Taxonomy" id="2053526"/>
    <lineage>
        <taxon>Bacteria</taxon>
        <taxon>Katanobacteria</taxon>
    </lineage>
</organism>
<evidence type="ECO:0000313" key="1">
    <source>
        <dbReference type="EMBL" id="MCA9397530.1"/>
    </source>
</evidence>
<evidence type="ECO:0000313" key="2">
    <source>
        <dbReference type="Proteomes" id="UP000699691"/>
    </source>
</evidence>
<accession>A0A955LVU1</accession>
<dbReference type="Proteomes" id="UP000699691">
    <property type="component" value="Unassembled WGS sequence"/>
</dbReference>
<protein>
    <submittedName>
        <fullName evidence="1">Uncharacterized protein</fullName>
    </submittedName>
</protein>
<dbReference type="AlphaFoldDB" id="A0A955LVU1"/>
<proteinExistence type="predicted"/>
<dbReference type="EMBL" id="JAGQKY010000059">
    <property type="protein sequence ID" value="MCA9397530.1"/>
    <property type="molecule type" value="Genomic_DNA"/>
</dbReference>
<sequence length="162" mass="18699">MNDMFCLSQNERKCSEGAEARPVLLSDWFNKLDAFQAEGYEWAQNVLGICGPLTGHRSDLVPCALTWMVDDYLSHVLGYGGQDWESLLDEYYVNQDEIWDRVWKIRGEIAKRLLSKVDGEEVCRSLEKLTEHEVEDEPGVFRNQLSFTQQLELRSFVSNGLM</sequence>